<keyword evidence="17" id="KW-1185">Reference proteome</keyword>
<evidence type="ECO:0000256" key="4">
    <source>
        <dbReference type="ARBA" id="ARBA00010617"/>
    </source>
</evidence>
<dbReference type="InterPro" id="IPR017972">
    <property type="entry name" value="Cyt_P450_CS"/>
</dbReference>
<dbReference type="PRINTS" id="PR00385">
    <property type="entry name" value="P450"/>
</dbReference>
<dbReference type="EMBL" id="OUUW01000001">
    <property type="protein sequence ID" value="SPP75520.1"/>
    <property type="molecule type" value="Genomic_DNA"/>
</dbReference>
<evidence type="ECO:0000256" key="11">
    <source>
        <dbReference type="ARBA" id="ARBA00023033"/>
    </source>
</evidence>
<dbReference type="PANTHER" id="PTHR24292">
    <property type="entry name" value="CYTOCHROME P450"/>
    <property type="match status" value="1"/>
</dbReference>
<dbReference type="GO" id="GO:0020037">
    <property type="term" value="F:heme binding"/>
    <property type="evidence" value="ECO:0007669"/>
    <property type="project" value="InterPro"/>
</dbReference>
<comment type="similarity">
    <text evidence="4 14">Belongs to the cytochrome P450 family.</text>
</comment>
<dbReference type="InterPro" id="IPR050476">
    <property type="entry name" value="Insect_CytP450_Detox"/>
</dbReference>
<dbReference type="FunFam" id="1.10.630.10:FF:000042">
    <property type="entry name" value="Cytochrome P450"/>
    <property type="match status" value="1"/>
</dbReference>
<reference evidence="17" key="1">
    <citation type="submission" date="2018-01" db="EMBL/GenBank/DDBJ databases">
        <authorList>
            <person name="Alioto T."/>
            <person name="Alioto T."/>
        </authorList>
    </citation>
    <scope>NUCLEOTIDE SEQUENCE [LARGE SCALE GENOMIC DNA]</scope>
</reference>
<sequence>MECAPEELKSKGNDDDETSLYSCFMLETENRERERETERASFYPYNPVDTANGDQCQTESKMSLVVALIAIVVSLILFAARRRHGYWQRRGIPHDVPHPLFGNMKDWPKKRHIAVIFKDYYRKYKSAKYPFAGFYFFFTRTAVVTDIDLVKRVLIKDFNHFENRGIFYNEIDDPLSATVFSIEGQKWRHLRHKLTPTFTSGKMKHMFPIVVKVGEEMDKIFSDRVGGTGNVLEIVDLVARYTADVIGNCAFGLNCNSQQNPQADFVTFGKRAITDHRYWGLLDFFIFGFPKLSRSLRLKFNVQEVEDFYTKIVRDTIDHRLRTKEKRNDFMDSLIEMYQKEQEGNSDEGLTFNELLAQAFIFFVAGFETSSTTMGFALYELAQNQDTQNILRNEINDVLANHNNEFTYEGVKEMKYLEQVVMETLRKYPVLAHLTRKTDTDFSPEDPKYFIAKGTTVIIPALGIHYDPEIYPEPEKFQPQRFTEEAIAARPACTWLPFGEGPRNCIGLRFGIMQTCVGLAYLIKGYNFSVASETQIPMKMVLKSILLSAENGIHLKVAKVSK</sequence>
<dbReference type="GO" id="GO:0004497">
    <property type="term" value="F:monooxygenase activity"/>
    <property type="evidence" value="ECO:0007669"/>
    <property type="project" value="UniProtKB-KW"/>
</dbReference>
<evidence type="ECO:0000313" key="17">
    <source>
        <dbReference type="Proteomes" id="UP000268350"/>
    </source>
</evidence>
<evidence type="ECO:0000256" key="1">
    <source>
        <dbReference type="ARBA" id="ARBA00001971"/>
    </source>
</evidence>
<evidence type="ECO:0000256" key="8">
    <source>
        <dbReference type="ARBA" id="ARBA00022848"/>
    </source>
</evidence>
<comment type="cofactor">
    <cofactor evidence="1 13">
        <name>heme</name>
        <dbReference type="ChEBI" id="CHEBI:30413"/>
    </cofactor>
</comment>
<dbReference type="Pfam" id="PF00067">
    <property type="entry name" value="p450"/>
    <property type="match status" value="1"/>
</dbReference>
<keyword evidence="9 14" id="KW-0560">Oxidoreductase</keyword>
<accession>A0A3B0JJJ1</accession>
<protein>
    <submittedName>
        <fullName evidence="16">Blast:Probable cytochrome P450 6a23</fullName>
    </submittedName>
</protein>
<keyword evidence="11 14" id="KW-0503">Monooxygenase</keyword>
<name>A0A3B0JJJ1_DROGU</name>
<dbReference type="InterPro" id="IPR002401">
    <property type="entry name" value="Cyt_P450_E_grp-I"/>
</dbReference>
<proteinExistence type="inferred from homology"/>
<keyword evidence="8" id="KW-0492">Microsome</keyword>
<comment type="subcellular location">
    <subcellularLocation>
        <location evidence="3">Endoplasmic reticulum membrane</location>
        <topology evidence="3">Peripheral membrane protein</topology>
    </subcellularLocation>
    <subcellularLocation>
        <location evidence="2">Microsome membrane</location>
        <topology evidence="2">Peripheral membrane protein</topology>
    </subcellularLocation>
</comment>
<evidence type="ECO:0000256" key="15">
    <source>
        <dbReference type="SAM" id="Phobius"/>
    </source>
</evidence>
<dbReference type="OrthoDB" id="2789670at2759"/>
<evidence type="ECO:0000256" key="3">
    <source>
        <dbReference type="ARBA" id="ARBA00004406"/>
    </source>
</evidence>
<dbReference type="InterPro" id="IPR001128">
    <property type="entry name" value="Cyt_P450"/>
</dbReference>
<keyword evidence="6 13" id="KW-0479">Metal-binding</keyword>
<evidence type="ECO:0000256" key="9">
    <source>
        <dbReference type="ARBA" id="ARBA00023002"/>
    </source>
</evidence>
<evidence type="ECO:0000313" key="16">
    <source>
        <dbReference type="EMBL" id="SPP75520.1"/>
    </source>
</evidence>
<dbReference type="InterPro" id="IPR036396">
    <property type="entry name" value="Cyt_P450_sf"/>
</dbReference>
<dbReference type="GO" id="GO:0005506">
    <property type="term" value="F:iron ion binding"/>
    <property type="evidence" value="ECO:0007669"/>
    <property type="project" value="InterPro"/>
</dbReference>
<evidence type="ECO:0000256" key="14">
    <source>
        <dbReference type="RuleBase" id="RU000461"/>
    </source>
</evidence>
<dbReference type="STRING" id="7266.A0A3B0JJJ1"/>
<dbReference type="PRINTS" id="PR00463">
    <property type="entry name" value="EP450I"/>
</dbReference>
<evidence type="ECO:0000256" key="6">
    <source>
        <dbReference type="ARBA" id="ARBA00022723"/>
    </source>
</evidence>
<dbReference type="GO" id="GO:0016705">
    <property type="term" value="F:oxidoreductase activity, acting on paired donors, with incorporation or reduction of molecular oxygen"/>
    <property type="evidence" value="ECO:0007669"/>
    <property type="project" value="InterPro"/>
</dbReference>
<dbReference type="Gene3D" id="1.10.630.10">
    <property type="entry name" value="Cytochrome P450"/>
    <property type="match status" value="1"/>
</dbReference>
<keyword evidence="15" id="KW-0812">Transmembrane</keyword>
<keyword evidence="10 13" id="KW-0408">Iron</keyword>
<evidence type="ECO:0000256" key="13">
    <source>
        <dbReference type="PIRSR" id="PIRSR602401-1"/>
    </source>
</evidence>
<keyword evidence="7" id="KW-0256">Endoplasmic reticulum</keyword>
<evidence type="ECO:0000256" key="12">
    <source>
        <dbReference type="ARBA" id="ARBA00023136"/>
    </source>
</evidence>
<evidence type="ECO:0000256" key="2">
    <source>
        <dbReference type="ARBA" id="ARBA00004174"/>
    </source>
</evidence>
<evidence type="ECO:0000256" key="5">
    <source>
        <dbReference type="ARBA" id="ARBA00022617"/>
    </source>
</evidence>
<dbReference type="GO" id="GO:0005789">
    <property type="term" value="C:endoplasmic reticulum membrane"/>
    <property type="evidence" value="ECO:0007669"/>
    <property type="project" value="UniProtKB-SubCell"/>
</dbReference>
<keyword evidence="5 13" id="KW-0349">Heme</keyword>
<evidence type="ECO:0000256" key="10">
    <source>
        <dbReference type="ARBA" id="ARBA00023004"/>
    </source>
</evidence>
<feature type="binding site" description="axial binding residue" evidence="13">
    <location>
        <position position="505"/>
    </location>
    <ligand>
        <name>heme</name>
        <dbReference type="ChEBI" id="CHEBI:30413"/>
    </ligand>
    <ligandPart>
        <name>Fe</name>
        <dbReference type="ChEBI" id="CHEBI:18248"/>
    </ligandPart>
</feature>
<evidence type="ECO:0000256" key="7">
    <source>
        <dbReference type="ARBA" id="ARBA00022824"/>
    </source>
</evidence>
<dbReference type="Proteomes" id="UP000268350">
    <property type="component" value="Unassembled WGS sequence"/>
</dbReference>
<dbReference type="OMA" id="CITWFGT"/>
<organism evidence="16 17">
    <name type="scientific">Drosophila guanche</name>
    <name type="common">Fruit fly</name>
    <dbReference type="NCBI Taxonomy" id="7266"/>
    <lineage>
        <taxon>Eukaryota</taxon>
        <taxon>Metazoa</taxon>
        <taxon>Ecdysozoa</taxon>
        <taxon>Arthropoda</taxon>
        <taxon>Hexapoda</taxon>
        <taxon>Insecta</taxon>
        <taxon>Pterygota</taxon>
        <taxon>Neoptera</taxon>
        <taxon>Endopterygota</taxon>
        <taxon>Diptera</taxon>
        <taxon>Brachycera</taxon>
        <taxon>Muscomorpha</taxon>
        <taxon>Ephydroidea</taxon>
        <taxon>Drosophilidae</taxon>
        <taxon>Drosophila</taxon>
        <taxon>Sophophora</taxon>
    </lineage>
</organism>
<gene>
    <name evidence="16" type="ORF">DGUA_6G003334</name>
</gene>
<keyword evidence="12 15" id="KW-0472">Membrane</keyword>
<feature type="transmembrane region" description="Helical" evidence="15">
    <location>
        <begin position="62"/>
        <end position="80"/>
    </location>
</feature>
<dbReference type="SUPFAM" id="SSF48264">
    <property type="entry name" value="Cytochrome P450"/>
    <property type="match status" value="1"/>
</dbReference>
<dbReference type="AlphaFoldDB" id="A0A3B0JJJ1"/>
<dbReference type="PANTHER" id="PTHR24292:SF100">
    <property type="entry name" value="CYTOCHROME P450 6A16, ISOFORM B-RELATED"/>
    <property type="match status" value="1"/>
</dbReference>
<keyword evidence="15" id="KW-1133">Transmembrane helix</keyword>
<dbReference type="PROSITE" id="PS00086">
    <property type="entry name" value="CYTOCHROME_P450"/>
    <property type="match status" value="1"/>
</dbReference>
<dbReference type="CDD" id="cd11056">
    <property type="entry name" value="CYP6-like"/>
    <property type="match status" value="1"/>
</dbReference>